<evidence type="ECO:0000313" key="1">
    <source>
        <dbReference type="EMBL" id="CAK9097720.1"/>
    </source>
</evidence>
<comment type="caution">
    <text evidence="1">The sequence shown here is derived from an EMBL/GenBank/DDBJ whole genome shotgun (WGS) entry which is preliminary data.</text>
</comment>
<reference evidence="1 2" key="1">
    <citation type="submission" date="2024-02" db="EMBL/GenBank/DDBJ databases">
        <authorList>
            <person name="Chen Y."/>
            <person name="Shah S."/>
            <person name="Dougan E. K."/>
            <person name="Thang M."/>
            <person name="Chan C."/>
        </authorList>
    </citation>
    <scope>NUCLEOTIDE SEQUENCE [LARGE SCALE GENOMIC DNA]</scope>
</reference>
<sequence length="167" mass="18600">MHSQCKVETRSAEDAVVNPDHSDSLEIRTFARLLRVLLQAEVPTTVVSSSFALCEELDWLELLLARLTPPSMDPGGLARPRQVVQRRLCGAPFDDVLGSTEQLQRFALRELRVAWFDLRRLLLLMKPLKLQLSCACEADLASFPYMSLAAAAQARQLQHASAKGNLT</sequence>
<protein>
    <submittedName>
        <fullName evidence="1">Protein archease-like</fullName>
    </submittedName>
</protein>
<organism evidence="1 2">
    <name type="scientific">Durusdinium trenchii</name>
    <dbReference type="NCBI Taxonomy" id="1381693"/>
    <lineage>
        <taxon>Eukaryota</taxon>
        <taxon>Sar</taxon>
        <taxon>Alveolata</taxon>
        <taxon>Dinophyceae</taxon>
        <taxon>Suessiales</taxon>
        <taxon>Symbiodiniaceae</taxon>
        <taxon>Durusdinium</taxon>
    </lineage>
</organism>
<accession>A0ABP0RDS3</accession>
<keyword evidence="2" id="KW-1185">Reference proteome</keyword>
<dbReference type="Proteomes" id="UP001642464">
    <property type="component" value="Unassembled WGS sequence"/>
</dbReference>
<name>A0ABP0RDS3_9DINO</name>
<proteinExistence type="predicted"/>
<evidence type="ECO:0000313" key="2">
    <source>
        <dbReference type="Proteomes" id="UP001642464"/>
    </source>
</evidence>
<dbReference type="EMBL" id="CAXAMM010041162">
    <property type="protein sequence ID" value="CAK9097720.1"/>
    <property type="molecule type" value="Genomic_DNA"/>
</dbReference>
<gene>
    <name evidence="1" type="ORF">SCF082_LOCUS45844</name>
</gene>